<accession>A0A6U3U7Q7</accession>
<dbReference type="Pfam" id="PF02882">
    <property type="entry name" value="THF_DHG_CYH_C"/>
    <property type="match status" value="1"/>
</dbReference>
<evidence type="ECO:0000259" key="1">
    <source>
        <dbReference type="Pfam" id="PF02882"/>
    </source>
</evidence>
<dbReference type="InterPro" id="IPR020631">
    <property type="entry name" value="THF_DH/CycHdrlase_NAD-bd_dom"/>
</dbReference>
<protein>
    <recommendedName>
        <fullName evidence="1">Tetrahydrofolate dehydrogenase/cyclohydrolase NAD(P)-binding domain-containing protein</fullName>
    </recommendedName>
</protein>
<gene>
    <name evidence="2" type="ORF">DBRI1063_LOCUS21449</name>
</gene>
<dbReference type="EMBL" id="HBGN01033206">
    <property type="protein sequence ID" value="CAD9350427.1"/>
    <property type="molecule type" value="Transcribed_RNA"/>
</dbReference>
<sequence>MEGQVVTVINRSEVVGRPLAAMLANDGADVYSVDINSIYLFRAGGRLEKVSEDETPESVVRKSTVVIAGVPTKSYKLPTEWIQPNTTVVNVASFKNVDEESLLQVPGVTYVPMVGKVTVAMLERNLMRLYENFHRPKLLQYQQPKEEEKKEETQAVVVAPSLSSEPWYGSPIQLYNAIALTVLIALTLRK</sequence>
<dbReference type="PANTHER" id="PTHR48099">
    <property type="entry name" value="C-1-TETRAHYDROFOLATE SYNTHASE, CYTOPLASMIC-RELATED"/>
    <property type="match status" value="1"/>
</dbReference>
<dbReference type="Gene3D" id="3.40.50.720">
    <property type="entry name" value="NAD(P)-binding Rossmann-like Domain"/>
    <property type="match status" value="1"/>
</dbReference>
<dbReference type="GO" id="GO:0004477">
    <property type="term" value="F:methenyltetrahydrofolate cyclohydrolase activity"/>
    <property type="evidence" value="ECO:0007669"/>
    <property type="project" value="TreeGrafter"/>
</dbReference>
<dbReference type="GO" id="GO:0009113">
    <property type="term" value="P:purine nucleobase biosynthetic process"/>
    <property type="evidence" value="ECO:0007669"/>
    <property type="project" value="TreeGrafter"/>
</dbReference>
<dbReference type="GO" id="GO:0035999">
    <property type="term" value="P:tetrahydrofolate interconversion"/>
    <property type="evidence" value="ECO:0007669"/>
    <property type="project" value="TreeGrafter"/>
</dbReference>
<dbReference type="GO" id="GO:0004487">
    <property type="term" value="F:methylenetetrahydrofolate dehydrogenase (NAD+) activity"/>
    <property type="evidence" value="ECO:0007669"/>
    <property type="project" value="TreeGrafter"/>
</dbReference>
<dbReference type="InterPro" id="IPR036291">
    <property type="entry name" value="NAD(P)-bd_dom_sf"/>
</dbReference>
<proteinExistence type="predicted"/>
<feature type="domain" description="Tetrahydrofolate dehydrogenase/cyclohydrolase NAD(P)-binding" evidence="1">
    <location>
        <begin position="2"/>
        <end position="131"/>
    </location>
</feature>
<name>A0A6U3U7Q7_9STRA</name>
<reference evidence="2" key="1">
    <citation type="submission" date="2021-01" db="EMBL/GenBank/DDBJ databases">
        <authorList>
            <person name="Corre E."/>
            <person name="Pelletier E."/>
            <person name="Niang G."/>
            <person name="Scheremetjew M."/>
            <person name="Finn R."/>
            <person name="Kale V."/>
            <person name="Holt S."/>
            <person name="Cochrane G."/>
            <person name="Meng A."/>
            <person name="Brown T."/>
            <person name="Cohen L."/>
        </authorList>
    </citation>
    <scope>NUCLEOTIDE SEQUENCE</scope>
    <source>
        <strain evidence="2">Pop2</strain>
    </source>
</reference>
<dbReference type="SUPFAM" id="SSF51735">
    <property type="entry name" value="NAD(P)-binding Rossmann-fold domains"/>
    <property type="match status" value="1"/>
</dbReference>
<dbReference type="GO" id="GO:0004488">
    <property type="term" value="F:methylenetetrahydrofolate dehydrogenase (NADP+) activity"/>
    <property type="evidence" value="ECO:0007669"/>
    <property type="project" value="InterPro"/>
</dbReference>
<organism evidence="2">
    <name type="scientific">Ditylum brightwellii</name>
    <dbReference type="NCBI Taxonomy" id="49249"/>
    <lineage>
        <taxon>Eukaryota</taxon>
        <taxon>Sar</taxon>
        <taxon>Stramenopiles</taxon>
        <taxon>Ochrophyta</taxon>
        <taxon>Bacillariophyta</taxon>
        <taxon>Mediophyceae</taxon>
        <taxon>Lithodesmiophycidae</taxon>
        <taxon>Lithodesmiales</taxon>
        <taxon>Lithodesmiaceae</taxon>
        <taxon>Ditylum</taxon>
    </lineage>
</organism>
<dbReference type="AlphaFoldDB" id="A0A6U3U7Q7"/>
<dbReference type="PANTHER" id="PTHR48099:SF3">
    <property type="entry name" value="METHYLENETETRAHYDROFOLATE DEHYDROGENASE [NAD(+)]"/>
    <property type="match status" value="1"/>
</dbReference>
<dbReference type="GO" id="GO:0005829">
    <property type="term" value="C:cytosol"/>
    <property type="evidence" value="ECO:0007669"/>
    <property type="project" value="TreeGrafter"/>
</dbReference>
<evidence type="ECO:0000313" key="2">
    <source>
        <dbReference type="EMBL" id="CAD9350427.1"/>
    </source>
</evidence>